<evidence type="ECO:0000313" key="3">
    <source>
        <dbReference type="Proteomes" id="UP000248806"/>
    </source>
</evidence>
<accession>A0A326UH72</accession>
<dbReference type="GO" id="GO:0016491">
    <property type="term" value="F:oxidoreductase activity"/>
    <property type="evidence" value="ECO:0007669"/>
    <property type="project" value="InterPro"/>
</dbReference>
<sequence length="319" mass="35121">MKAVVYVGSGQIDGLHLQEVEEQKPLTGEVQVRLKVAGINHRDLFLLESKKEAFFPGSDGAGVVIAVGEGVTNIHVGDEVVLNPSLRWEKASEVPAVPEILDGTFAETIVVPAENVELKPKHLSWEEAGVLPLATLTAYRALFTRARVKPGEHVLIPGIGSGVATITLLLAKAAGAYVTVTSRSAEKREQALRLGADSAFDSSGKWDLSRKVDVIIESIGSAIFERYFSVLREGGRIVSFGATTGDRVEIPLRTFFFQQWSMLSTSMGSREEFQDLLRFVTQHRLRPIVDRAYKLEEVRQAFQRMQAGEQFGKIAFLIE</sequence>
<name>A0A326UH72_THEHA</name>
<dbReference type="Pfam" id="PF08240">
    <property type="entry name" value="ADH_N"/>
    <property type="match status" value="1"/>
</dbReference>
<dbReference type="EMBL" id="QKUF01000006">
    <property type="protein sequence ID" value="PZW31071.1"/>
    <property type="molecule type" value="Genomic_DNA"/>
</dbReference>
<feature type="domain" description="Enoyl reductase (ER)" evidence="1">
    <location>
        <begin position="10"/>
        <end position="316"/>
    </location>
</feature>
<keyword evidence="3" id="KW-1185">Reference proteome</keyword>
<gene>
    <name evidence="2" type="ORF">EI42_02168</name>
</gene>
<dbReference type="InterPro" id="IPR011032">
    <property type="entry name" value="GroES-like_sf"/>
</dbReference>
<dbReference type="Gene3D" id="3.90.180.10">
    <property type="entry name" value="Medium-chain alcohol dehydrogenases, catalytic domain"/>
    <property type="match status" value="1"/>
</dbReference>
<dbReference type="RefSeq" id="WP_111321718.1">
    <property type="nucleotide sequence ID" value="NZ_BIFX01000003.1"/>
</dbReference>
<organism evidence="2 3">
    <name type="scientific">Thermosporothrix hazakensis</name>
    <dbReference type="NCBI Taxonomy" id="644383"/>
    <lineage>
        <taxon>Bacteria</taxon>
        <taxon>Bacillati</taxon>
        <taxon>Chloroflexota</taxon>
        <taxon>Ktedonobacteria</taxon>
        <taxon>Ktedonobacterales</taxon>
        <taxon>Thermosporotrichaceae</taxon>
        <taxon>Thermosporothrix</taxon>
    </lineage>
</organism>
<proteinExistence type="predicted"/>
<evidence type="ECO:0000313" key="2">
    <source>
        <dbReference type="EMBL" id="PZW31071.1"/>
    </source>
</evidence>
<dbReference type="PANTHER" id="PTHR45033">
    <property type="match status" value="1"/>
</dbReference>
<reference evidence="2 3" key="1">
    <citation type="submission" date="2018-06" db="EMBL/GenBank/DDBJ databases">
        <title>Genomic Encyclopedia of Archaeal and Bacterial Type Strains, Phase II (KMG-II): from individual species to whole genera.</title>
        <authorList>
            <person name="Goeker M."/>
        </authorList>
    </citation>
    <scope>NUCLEOTIDE SEQUENCE [LARGE SCALE GENOMIC DNA]</scope>
    <source>
        <strain evidence="2 3">ATCC BAA-1881</strain>
    </source>
</reference>
<dbReference type="PANTHER" id="PTHR45033:SF3">
    <property type="entry name" value="DEHYDROGENASE, PUTATIVE (AFU_ORTHOLOGUE AFUA_2G13270)-RELATED"/>
    <property type="match status" value="1"/>
</dbReference>
<dbReference type="Proteomes" id="UP000248806">
    <property type="component" value="Unassembled WGS sequence"/>
</dbReference>
<dbReference type="SUPFAM" id="SSF51735">
    <property type="entry name" value="NAD(P)-binding Rossmann-fold domains"/>
    <property type="match status" value="1"/>
</dbReference>
<protein>
    <submittedName>
        <fullName evidence="2">Zinc-binding alcohol dehydrogenase/oxidoreductase</fullName>
    </submittedName>
</protein>
<dbReference type="InterPro" id="IPR020843">
    <property type="entry name" value="ER"/>
</dbReference>
<dbReference type="InterPro" id="IPR013154">
    <property type="entry name" value="ADH-like_N"/>
</dbReference>
<dbReference type="SMART" id="SM00829">
    <property type="entry name" value="PKS_ER"/>
    <property type="match status" value="1"/>
</dbReference>
<dbReference type="Pfam" id="PF00107">
    <property type="entry name" value="ADH_zinc_N"/>
    <property type="match status" value="1"/>
</dbReference>
<dbReference type="InterPro" id="IPR052711">
    <property type="entry name" value="Zinc_ADH-like"/>
</dbReference>
<dbReference type="InterPro" id="IPR013149">
    <property type="entry name" value="ADH-like_C"/>
</dbReference>
<comment type="caution">
    <text evidence="2">The sequence shown here is derived from an EMBL/GenBank/DDBJ whole genome shotgun (WGS) entry which is preliminary data.</text>
</comment>
<dbReference type="InterPro" id="IPR036291">
    <property type="entry name" value="NAD(P)-bd_dom_sf"/>
</dbReference>
<dbReference type="AlphaFoldDB" id="A0A326UH72"/>
<dbReference type="OrthoDB" id="9792162at2"/>
<dbReference type="SUPFAM" id="SSF50129">
    <property type="entry name" value="GroES-like"/>
    <property type="match status" value="1"/>
</dbReference>
<evidence type="ECO:0000259" key="1">
    <source>
        <dbReference type="SMART" id="SM00829"/>
    </source>
</evidence>